<sequence length="79" mass="9071">MRTPAATQWWANENSLRRCSIAHSDFICNAAACHTWMMAAESKQHTMYRLQDKDLCIIITGAVRSTEIKEMVKSKQIKI</sequence>
<dbReference type="AlphaFoldDB" id="A0A9D4BSH0"/>
<evidence type="ECO:0000313" key="1">
    <source>
        <dbReference type="EMBL" id="KAH3703787.1"/>
    </source>
</evidence>
<organism evidence="1 2">
    <name type="scientific">Dreissena polymorpha</name>
    <name type="common">Zebra mussel</name>
    <name type="synonym">Mytilus polymorpha</name>
    <dbReference type="NCBI Taxonomy" id="45954"/>
    <lineage>
        <taxon>Eukaryota</taxon>
        <taxon>Metazoa</taxon>
        <taxon>Spiralia</taxon>
        <taxon>Lophotrochozoa</taxon>
        <taxon>Mollusca</taxon>
        <taxon>Bivalvia</taxon>
        <taxon>Autobranchia</taxon>
        <taxon>Heteroconchia</taxon>
        <taxon>Euheterodonta</taxon>
        <taxon>Imparidentia</taxon>
        <taxon>Neoheterodontei</taxon>
        <taxon>Myida</taxon>
        <taxon>Dreissenoidea</taxon>
        <taxon>Dreissenidae</taxon>
        <taxon>Dreissena</taxon>
    </lineage>
</organism>
<keyword evidence="2" id="KW-1185">Reference proteome</keyword>
<gene>
    <name evidence="1" type="ORF">DPMN_078833</name>
</gene>
<reference evidence="1" key="1">
    <citation type="journal article" date="2019" name="bioRxiv">
        <title>The Genome of the Zebra Mussel, Dreissena polymorpha: A Resource for Invasive Species Research.</title>
        <authorList>
            <person name="McCartney M.A."/>
            <person name="Auch B."/>
            <person name="Kono T."/>
            <person name="Mallez S."/>
            <person name="Zhang Y."/>
            <person name="Obille A."/>
            <person name="Becker A."/>
            <person name="Abrahante J.E."/>
            <person name="Garbe J."/>
            <person name="Badalamenti J.P."/>
            <person name="Herman A."/>
            <person name="Mangelson H."/>
            <person name="Liachko I."/>
            <person name="Sullivan S."/>
            <person name="Sone E.D."/>
            <person name="Koren S."/>
            <person name="Silverstein K.A.T."/>
            <person name="Beckman K.B."/>
            <person name="Gohl D.M."/>
        </authorList>
    </citation>
    <scope>NUCLEOTIDE SEQUENCE</scope>
    <source>
        <strain evidence="1">Duluth1</strain>
        <tissue evidence="1">Whole animal</tissue>
    </source>
</reference>
<reference evidence="1" key="2">
    <citation type="submission" date="2020-11" db="EMBL/GenBank/DDBJ databases">
        <authorList>
            <person name="McCartney M.A."/>
            <person name="Auch B."/>
            <person name="Kono T."/>
            <person name="Mallez S."/>
            <person name="Becker A."/>
            <person name="Gohl D.M."/>
            <person name="Silverstein K.A.T."/>
            <person name="Koren S."/>
            <person name="Bechman K.B."/>
            <person name="Herman A."/>
            <person name="Abrahante J.E."/>
            <person name="Garbe J."/>
        </authorList>
    </citation>
    <scope>NUCLEOTIDE SEQUENCE</scope>
    <source>
        <strain evidence="1">Duluth1</strain>
        <tissue evidence="1">Whole animal</tissue>
    </source>
</reference>
<proteinExistence type="predicted"/>
<evidence type="ECO:0000313" key="2">
    <source>
        <dbReference type="Proteomes" id="UP000828390"/>
    </source>
</evidence>
<dbReference type="Proteomes" id="UP000828390">
    <property type="component" value="Unassembled WGS sequence"/>
</dbReference>
<accession>A0A9D4BSH0</accession>
<dbReference type="EMBL" id="JAIWYP010000015">
    <property type="protein sequence ID" value="KAH3703787.1"/>
    <property type="molecule type" value="Genomic_DNA"/>
</dbReference>
<protein>
    <submittedName>
        <fullName evidence="1">Uncharacterized protein</fullName>
    </submittedName>
</protein>
<comment type="caution">
    <text evidence="1">The sequence shown here is derived from an EMBL/GenBank/DDBJ whole genome shotgun (WGS) entry which is preliminary data.</text>
</comment>
<name>A0A9D4BSH0_DREPO</name>